<reference evidence="1 2" key="2">
    <citation type="journal article" date="2014" name="J. Gen. Appl. Microbiol.">
        <title>The early diverging ascomycetous budding yeast Saitoella complicata has three histone deacetylases belonging to the Clr6, Hos2, and Rpd3 lineages.</title>
        <authorList>
            <person name="Nishida H."/>
            <person name="Matsumoto T."/>
            <person name="Kondo S."/>
            <person name="Hamamoto M."/>
            <person name="Yoshikawa H."/>
        </authorList>
    </citation>
    <scope>NUCLEOTIDE SEQUENCE [LARGE SCALE GENOMIC DNA]</scope>
    <source>
        <strain evidence="1 2">NRRL Y-17804</strain>
    </source>
</reference>
<evidence type="ECO:0000313" key="2">
    <source>
        <dbReference type="Proteomes" id="UP000033140"/>
    </source>
</evidence>
<dbReference type="AlphaFoldDB" id="A0A0E9NNY6"/>
<protein>
    <submittedName>
        <fullName evidence="1">Uncharacterized protein</fullName>
    </submittedName>
</protein>
<organism evidence="1 2">
    <name type="scientific">Saitoella complicata (strain BCRC 22490 / CBS 7301 / JCM 7358 / NBRC 10748 / NRRL Y-17804)</name>
    <dbReference type="NCBI Taxonomy" id="698492"/>
    <lineage>
        <taxon>Eukaryota</taxon>
        <taxon>Fungi</taxon>
        <taxon>Dikarya</taxon>
        <taxon>Ascomycota</taxon>
        <taxon>Taphrinomycotina</taxon>
        <taxon>Taphrinomycotina incertae sedis</taxon>
        <taxon>Saitoella</taxon>
    </lineage>
</organism>
<name>A0A0E9NNY6_SAICN</name>
<keyword evidence="2" id="KW-1185">Reference proteome</keyword>
<proteinExistence type="predicted"/>
<dbReference type="Proteomes" id="UP000033140">
    <property type="component" value="Unassembled WGS sequence"/>
</dbReference>
<reference evidence="1 2" key="3">
    <citation type="journal article" date="2015" name="Genome Announc.">
        <title>Draft Genome Sequence of the Archiascomycetous Yeast Saitoella complicata.</title>
        <authorList>
            <person name="Yamauchi K."/>
            <person name="Kondo S."/>
            <person name="Hamamoto M."/>
            <person name="Takahashi Y."/>
            <person name="Ogura Y."/>
            <person name="Hayashi T."/>
            <person name="Nishida H."/>
        </authorList>
    </citation>
    <scope>NUCLEOTIDE SEQUENCE [LARGE SCALE GENOMIC DNA]</scope>
    <source>
        <strain evidence="1 2">NRRL Y-17804</strain>
    </source>
</reference>
<reference evidence="1 2" key="1">
    <citation type="journal article" date="2011" name="J. Gen. Appl. Microbiol.">
        <title>Draft genome sequencing of the enigmatic yeast Saitoella complicata.</title>
        <authorList>
            <person name="Nishida H."/>
            <person name="Hamamoto M."/>
            <person name="Sugiyama J."/>
        </authorList>
    </citation>
    <scope>NUCLEOTIDE SEQUENCE [LARGE SCALE GENOMIC DNA]</scope>
    <source>
        <strain evidence="1 2">NRRL Y-17804</strain>
    </source>
</reference>
<comment type="caution">
    <text evidence="1">The sequence shown here is derived from an EMBL/GenBank/DDBJ whole genome shotgun (WGS) entry which is preliminary data.</text>
</comment>
<accession>A0A0E9NNY6</accession>
<evidence type="ECO:0000313" key="1">
    <source>
        <dbReference type="EMBL" id="GAO51549.1"/>
    </source>
</evidence>
<gene>
    <name evidence="1" type="ORF">G7K_5648-t1</name>
</gene>
<sequence>MGLRNNIGGCVKVSIEHCLHPHLDGIANVEPSSSCALSLPSTSICASEAWPNNRSQKFQSYFATATRTYVFIIICMRCREQDDLPYTHATT</sequence>
<dbReference type="EMBL" id="BACD03000048">
    <property type="protein sequence ID" value="GAO51549.1"/>
    <property type="molecule type" value="Genomic_DNA"/>
</dbReference>